<evidence type="ECO:0000259" key="1">
    <source>
        <dbReference type="Pfam" id="PF13590"/>
    </source>
</evidence>
<keyword evidence="3" id="KW-1185">Reference proteome</keyword>
<dbReference type="Pfam" id="PF13590">
    <property type="entry name" value="DUF4136"/>
    <property type="match status" value="1"/>
</dbReference>
<protein>
    <recommendedName>
        <fullName evidence="1">DUF4136 domain-containing protein</fullName>
    </recommendedName>
</protein>
<dbReference type="InterPro" id="IPR025411">
    <property type="entry name" value="DUF4136"/>
</dbReference>
<evidence type="ECO:0000313" key="2">
    <source>
        <dbReference type="EMBL" id="PXY00939.1"/>
    </source>
</evidence>
<dbReference type="PROSITE" id="PS51257">
    <property type="entry name" value="PROKAR_LIPOPROTEIN"/>
    <property type="match status" value="1"/>
</dbReference>
<reference evidence="2 3" key="1">
    <citation type="submission" date="2018-05" db="EMBL/GenBank/DDBJ databases">
        <title>Marinifilum breve JC075T sp. nov., a marine bacterium isolated from Yongle Blue Hole in the South China Sea.</title>
        <authorList>
            <person name="Fu T."/>
        </authorList>
    </citation>
    <scope>NUCLEOTIDE SEQUENCE [LARGE SCALE GENOMIC DNA]</scope>
    <source>
        <strain evidence="2 3">JC075</strain>
    </source>
</reference>
<accession>A0A2V3ZWW0</accession>
<feature type="domain" description="DUF4136" evidence="1">
    <location>
        <begin position="43"/>
        <end position="217"/>
    </location>
</feature>
<comment type="caution">
    <text evidence="2">The sequence shown here is derived from an EMBL/GenBank/DDBJ whole genome shotgun (WGS) entry which is preliminary data.</text>
</comment>
<sequence>MIDLLKTKTRLLLIIAIIFGMGTLTSCEEEGAKYIDDLDTIITRYDDSFDFSTVKTYVMPDTVVYVPEVSIDSEKRAEFDAAVLKQLADNFERLGYTRLAEGDDSVDPDVIVTATLIENDVHAVYPYPWYDYWYWFDWPFWGLPDIGPGWYPQYPPYWGVYSYTTGTLVVDMMQPVSIEQDKQIPVVWNGIFNGIASIGLSDRMLDGIDQMFEQSPYLSQE</sequence>
<name>A0A2V3ZWW0_9BACT</name>
<gene>
    <name evidence="2" type="ORF">DF185_13665</name>
</gene>
<dbReference type="Proteomes" id="UP000248079">
    <property type="component" value="Unassembled WGS sequence"/>
</dbReference>
<dbReference type="RefSeq" id="WP_110361304.1">
    <property type="nucleotide sequence ID" value="NZ_QFLI01000005.1"/>
</dbReference>
<proteinExistence type="predicted"/>
<dbReference type="AlphaFoldDB" id="A0A2V3ZWW0"/>
<dbReference type="EMBL" id="QFLI01000005">
    <property type="protein sequence ID" value="PXY00939.1"/>
    <property type="molecule type" value="Genomic_DNA"/>
</dbReference>
<dbReference type="OrthoDB" id="677831at2"/>
<dbReference type="Gene3D" id="3.30.160.670">
    <property type="match status" value="1"/>
</dbReference>
<evidence type="ECO:0000313" key="3">
    <source>
        <dbReference type="Proteomes" id="UP000248079"/>
    </source>
</evidence>
<organism evidence="2 3">
    <name type="scientific">Marinifilum breve</name>
    <dbReference type="NCBI Taxonomy" id="2184082"/>
    <lineage>
        <taxon>Bacteria</taxon>
        <taxon>Pseudomonadati</taxon>
        <taxon>Bacteroidota</taxon>
        <taxon>Bacteroidia</taxon>
        <taxon>Marinilabiliales</taxon>
        <taxon>Marinifilaceae</taxon>
    </lineage>
</organism>